<dbReference type="InterPro" id="IPR013656">
    <property type="entry name" value="PAS_4"/>
</dbReference>
<dbReference type="InterPro" id="IPR000595">
    <property type="entry name" value="cNMP-bd_dom"/>
</dbReference>
<dbReference type="RefSeq" id="WP_188883634.1">
    <property type="nucleotide sequence ID" value="NZ_BMPF01000003.1"/>
</dbReference>
<dbReference type="SUPFAM" id="SSF55785">
    <property type="entry name" value="PYP-like sensor domain (PAS domain)"/>
    <property type="match status" value="1"/>
</dbReference>
<dbReference type="SMART" id="SM00091">
    <property type="entry name" value="PAS"/>
    <property type="match status" value="1"/>
</dbReference>
<organism evidence="10 11">
    <name type="scientific">Halarchaeum grantii</name>
    <dbReference type="NCBI Taxonomy" id="1193105"/>
    <lineage>
        <taxon>Archaea</taxon>
        <taxon>Methanobacteriati</taxon>
        <taxon>Methanobacteriota</taxon>
        <taxon>Stenosarchaea group</taxon>
        <taxon>Halobacteria</taxon>
        <taxon>Halobacteriales</taxon>
        <taxon>Halobacteriaceae</taxon>
    </lineage>
</organism>
<feature type="transmembrane region" description="Helical" evidence="7">
    <location>
        <begin position="37"/>
        <end position="62"/>
    </location>
</feature>
<name>A0A830EYA2_9EURY</name>
<feature type="domain" description="Histidine kinase" evidence="9">
    <location>
        <begin position="363"/>
        <end position="551"/>
    </location>
</feature>
<dbReference type="InterPro" id="IPR050736">
    <property type="entry name" value="Sensor_HK_Regulatory"/>
</dbReference>
<dbReference type="Gene3D" id="1.10.287.130">
    <property type="match status" value="1"/>
</dbReference>
<dbReference type="InterPro" id="IPR031621">
    <property type="entry name" value="HisKA_7TM"/>
</dbReference>
<evidence type="ECO:0000256" key="1">
    <source>
        <dbReference type="ARBA" id="ARBA00000085"/>
    </source>
</evidence>
<evidence type="ECO:0000313" key="10">
    <source>
        <dbReference type="EMBL" id="GGL36687.1"/>
    </source>
</evidence>
<evidence type="ECO:0000256" key="2">
    <source>
        <dbReference type="ARBA" id="ARBA00012438"/>
    </source>
</evidence>
<protein>
    <recommendedName>
        <fullName evidence="2">histidine kinase</fullName>
        <ecNumber evidence="2">2.7.13.3</ecNumber>
    </recommendedName>
</protein>
<dbReference type="Pfam" id="PF08448">
    <property type="entry name" value="PAS_4"/>
    <property type="match status" value="1"/>
</dbReference>
<dbReference type="InterPro" id="IPR000014">
    <property type="entry name" value="PAS"/>
</dbReference>
<dbReference type="EMBL" id="BMPF01000003">
    <property type="protein sequence ID" value="GGL36687.1"/>
    <property type="molecule type" value="Genomic_DNA"/>
</dbReference>
<feature type="transmembrane region" description="Helical" evidence="7">
    <location>
        <begin position="6"/>
        <end position="25"/>
    </location>
</feature>
<dbReference type="SUPFAM" id="SSF47384">
    <property type="entry name" value="Homodimeric domain of signal transducing histidine kinase"/>
    <property type="match status" value="1"/>
</dbReference>
<feature type="transmembrane region" description="Helical" evidence="7">
    <location>
        <begin position="74"/>
        <end position="93"/>
    </location>
</feature>
<evidence type="ECO:0000259" key="9">
    <source>
        <dbReference type="PROSITE" id="PS50109"/>
    </source>
</evidence>
<evidence type="ECO:0000256" key="5">
    <source>
        <dbReference type="ARBA" id="ARBA00022777"/>
    </source>
</evidence>
<gene>
    <name evidence="10" type="ORF">GCM10009037_20280</name>
</gene>
<evidence type="ECO:0000313" key="11">
    <source>
        <dbReference type="Proteomes" id="UP000628840"/>
    </source>
</evidence>
<evidence type="ECO:0000256" key="4">
    <source>
        <dbReference type="ARBA" id="ARBA00022679"/>
    </source>
</evidence>
<keyword evidence="7" id="KW-0812">Transmembrane</keyword>
<keyword evidence="3" id="KW-0597">Phosphoprotein</keyword>
<dbReference type="InterPro" id="IPR036890">
    <property type="entry name" value="HATPase_C_sf"/>
</dbReference>
<evidence type="ECO:0000256" key="3">
    <source>
        <dbReference type="ARBA" id="ARBA00022553"/>
    </source>
</evidence>
<dbReference type="Pfam" id="PF00512">
    <property type="entry name" value="HisKA"/>
    <property type="match status" value="1"/>
</dbReference>
<dbReference type="AlphaFoldDB" id="A0A830EYA2"/>
<dbReference type="CDD" id="cd00130">
    <property type="entry name" value="PAS"/>
    <property type="match status" value="1"/>
</dbReference>
<dbReference type="PROSITE" id="PS50042">
    <property type="entry name" value="CNMP_BINDING_3"/>
    <property type="match status" value="1"/>
</dbReference>
<dbReference type="InterPro" id="IPR005467">
    <property type="entry name" value="His_kinase_dom"/>
</dbReference>
<accession>A0A830EYA2</accession>
<reference evidence="10 11" key="1">
    <citation type="journal article" date="2019" name="Int. J. Syst. Evol. Microbiol.">
        <title>The Global Catalogue of Microorganisms (GCM) 10K type strain sequencing project: providing services to taxonomists for standard genome sequencing and annotation.</title>
        <authorList>
            <consortium name="The Broad Institute Genomics Platform"/>
            <consortium name="The Broad Institute Genome Sequencing Center for Infectious Disease"/>
            <person name="Wu L."/>
            <person name="Ma J."/>
        </authorList>
    </citation>
    <scope>NUCLEOTIDE SEQUENCE [LARGE SCALE GENOMIC DNA]</scope>
    <source>
        <strain evidence="10 11">JCM 19585</strain>
    </source>
</reference>
<proteinExistence type="predicted"/>
<dbReference type="NCBIfam" id="TIGR00229">
    <property type="entry name" value="sensory_box"/>
    <property type="match status" value="1"/>
</dbReference>
<feature type="transmembrane region" description="Helical" evidence="7">
    <location>
        <begin position="184"/>
        <end position="203"/>
    </location>
</feature>
<dbReference type="PROSITE" id="PS50109">
    <property type="entry name" value="HIS_KIN"/>
    <property type="match status" value="1"/>
</dbReference>
<comment type="catalytic activity">
    <reaction evidence="1">
        <text>ATP + protein L-histidine = ADP + protein N-phospho-L-histidine.</text>
        <dbReference type="EC" id="2.7.13.3"/>
    </reaction>
</comment>
<dbReference type="SUPFAM" id="SSF55874">
    <property type="entry name" value="ATPase domain of HSP90 chaperone/DNA topoisomerase II/histidine kinase"/>
    <property type="match status" value="1"/>
</dbReference>
<dbReference type="InterPro" id="IPR035965">
    <property type="entry name" value="PAS-like_dom_sf"/>
</dbReference>
<keyword evidence="4" id="KW-0808">Transferase</keyword>
<evidence type="ECO:0000256" key="6">
    <source>
        <dbReference type="ARBA" id="ARBA00023012"/>
    </source>
</evidence>
<keyword evidence="7" id="KW-0472">Membrane</keyword>
<dbReference type="CDD" id="cd00082">
    <property type="entry name" value="HisKA"/>
    <property type="match status" value="1"/>
</dbReference>
<keyword evidence="7" id="KW-1133">Transmembrane helix</keyword>
<dbReference type="InterPro" id="IPR003594">
    <property type="entry name" value="HATPase_dom"/>
</dbReference>
<keyword evidence="5" id="KW-0418">Kinase</keyword>
<dbReference type="PANTHER" id="PTHR43711:SF1">
    <property type="entry name" value="HISTIDINE KINASE 1"/>
    <property type="match status" value="1"/>
</dbReference>
<dbReference type="InterPro" id="IPR004358">
    <property type="entry name" value="Sig_transdc_His_kin-like_C"/>
</dbReference>
<feature type="transmembrane region" description="Helical" evidence="7">
    <location>
        <begin position="105"/>
        <end position="129"/>
    </location>
</feature>
<evidence type="ECO:0000256" key="7">
    <source>
        <dbReference type="SAM" id="Phobius"/>
    </source>
</evidence>
<dbReference type="EC" id="2.7.13.3" evidence="2"/>
<dbReference type="GO" id="GO:0000155">
    <property type="term" value="F:phosphorelay sensor kinase activity"/>
    <property type="evidence" value="ECO:0007669"/>
    <property type="project" value="InterPro"/>
</dbReference>
<dbReference type="Pfam" id="PF02518">
    <property type="entry name" value="HATPase_c"/>
    <property type="match status" value="1"/>
</dbReference>
<dbReference type="InterPro" id="IPR003661">
    <property type="entry name" value="HisK_dim/P_dom"/>
</dbReference>
<feature type="transmembrane region" description="Helical" evidence="7">
    <location>
        <begin position="209"/>
        <end position="231"/>
    </location>
</feature>
<dbReference type="CDD" id="cd00075">
    <property type="entry name" value="HATPase"/>
    <property type="match status" value="1"/>
</dbReference>
<dbReference type="Proteomes" id="UP000628840">
    <property type="component" value="Unassembled WGS sequence"/>
</dbReference>
<keyword evidence="6" id="KW-0902">Two-component regulatory system</keyword>
<dbReference type="Gene3D" id="3.30.565.10">
    <property type="entry name" value="Histidine kinase-like ATPase, C-terminal domain"/>
    <property type="match status" value="1"/>
</dbReference>
<dbReference type="PRINTS" id="PR00344">
    <property type="entry name" value="BCTRLSENSOR"/>
</dbReference>
<feature type="domain" description="Cyclic nucleotide-binding" evidence="8">
    <location>
        <begin position="455"/>
        <end position="521"/>
    </location>
</feature>
<dbReference type="SMART" id="SM00387">
    <property type="entry name" value="HATPase_c"/>
    <property type="match status" value="1"/>
</dbReference>
<dbReference type="OrthoDB" id="8127at2157"/>
<dbReference type="InterPro" id="IPR036097">
    <property type="entry name" value="HisK_dim/P_sf"/>
</dbReference>
<evidence type="ECO:0000259" key="8">
    <source>
        <dbReference type="PROSITE" id="PS50042"/>
    </source>
</evidence>
<sequence length="561" mass="60394">MPWQSTPYVLVLFLAATTSFVWACYGSLVLRREGRRWYLGSFVVLCLAGAVWAGVYAVSLAATGFEVKFFAYKLLHLGAALVPPAWLCFAIAYTGRERWLTWRRVLVVAAVPLVFLCALPTNPGSLVLIDAHLSVASSLVVLDTTLGPLYHLFLAYSYTAVAAGALLITWYVTETGTSRRREGALLVGGALVPLALNALGLVGPSPFGAVGVNLTPVSIAVSTVCFGLAIFRYRVLDVVPVAWDVVLSQMSDGVVVLDADERVVELNPTAEAILGTRADALGRDASAVLPQYERVAAESPVLVTLEEADAEGRERIVQFARSPLTRGGETYGWVVLLQDVSAIERERRDAERRNVRLDEFATVVAHDLRNPLALIAGYADLAEETGDPRHFETIRTTAARSNAFLEELLTLSRQGETVTDPQPVRLADVVETASAAVPGASLHVDVETDAVVLADENRLRQVLDNLLRNARDHNDAATVVRVGDLPDGFYVEDDGRGIPVASRENVFDSGFSTRDGGSGFGLSIVRDVATAHGWSVRITTGTAGGARFEFTGVDRVDDDAA</sequence>
<dbReference type="PANTHER" id="PTHR43711">
    <property type="entry name" value="TWO-COMPONENT HISTIDINE KINASE"/>
    <property type="match status" value="1"/>
</dbReference>
<feature type="transmembrane region" description="Helical" evidence="7">
    <location>
        <begin position="149"/>
        <end position="172"/>
    </location>
</feature>
<dbReference type="SMART" id="SM00388">
    <property type="entry name" value="HisKA"/>
    <property type="match status" value="1"/>
</dbReference>
<dbReference type="Pfam" id="PF16927">
    <property type="entry name" value="HisKA_7TM"/>
    <property type="match status" value="1"/>
</dbReference>
<comment type="caution">
    <text evidence="10">The sequence shown here is derived from an EMBL/GenBank/DDBJ whole genome shotgun (WGS) entry which is preliminary data.</text>
</comment>
<dbReference type="Gene3D" id="3.30.450.20">
    <property type="entry name" value="PAS domain"/>
    <property type="match status" value="1"/>
</dbReference>
<keyword evidence="11" id="KW-1185">Reference proteome</keyword>